<dbReference type="AlphaFoldDB" id="A0A5B0M402"/>
<keyword evidence="2" id="KW-1185">Reference proteome</keyword>
<proteinExistence type="predicted"/>
<gene>
    <name evidence="1" type="ORF">PGT21_014483</name>
</gene>
<evidence type="ECO:0000313" key="1">
    <source>
        <dbReference type="EMBL" id="KAA1070514.1"/>
    </source>
</evidence>
<name>A0A5B0M402_PUCGR</name>
<accession>A0A5B0M402</accession>
<comment type="caution">
    <text evidence="1">The sequence shown here is derived from an EMBL/GenBank/DDBJ whole genome shotgun (WGS) entry which is preliminary data.</text>
</comment>
<evidence type="ECO:0000313" key="2">
    <source>
        <dbReference type="Proteomes" id="UP000324748"/>
    </source>
</evidence>
<dbReference type="Proteomes" id="UP000324748">
    <property type="component" value="Unassembled WGS sequence"/>
</dbReference>
<sequence length="87" mass="9434">MTIRPKSYSLVGQNRTQPPAGERLLLQILGSYQFVPVYGCLCLPGNSGIHVGLRISIAHLTVHLVVTHGLDIEQKNLSSKQSPAMSP</sequence>
<protein>
    <submittedName>
        <fullName evidence="1">Uncharacterized protein</fullName>
    </submittedName>
</protein>
<organism evidence="1 2">
    <name type="scientific">Puccinia graminis f. sp. tritici</name>
    <dbReference type="NCBI Taxonomy" id="56615"/>
    <lineage>
        <taxon>Eukaryota</taxon>
        <taxon>Fungi</taxon>
        <taxon>Dikarya</taxon>
        <taxon>Basidiomycota</taxon>
        <taxon>Pucciniomycotina</taxon>
        <taxon>Pucciniomycetes</taxon>
        <taxon>Pucciniales</taxon>
        <taxon>Pucciniaceae</taxon>
        <taxon>Puccinia</taxon>
    </lineage>
</organism>
<dbReference type="EMBL" id="VSWC01000171">
    <property type="protein sequence ID" value="KAA1070514.1"/>
    <property type="molecule type" value="Genomic_DNA"/>
</dbReference>
<reference evidence="1 2" key="1">
    <citation type="submission" date="2019-05" db="EMBL/GenBank/DDBJ databases">
        <title>Emergence of the Ug99 lineage of the wheat stem rust pathogen through somatic hybridization.</title>
        <authorList>
            <person name="Li F."/>
            <person name="Upadhyaya N.M."/>
            <person name="Sperschneider J."/>
            <person name="Matny O."/>
            <person name="Nguyen-Phuc H."/>
            <person name="Mago R."/>
            <person name="Raley C."/>
            <person name="Miller M.E."/>
            <person name="Silverstein K.A.T."/>
            <person name="Henningsen E."/>
            <person name="Hirsch C.D."/>
            <person name="Visser B."/>
            <person name="Pretorius Z.A."/>
            <person name="Steffenson B.J."/>
            <person name="Schwessinger B."/>
            <person name="Dodds P.N."/>
            <person name="Figueroa M."/>
        </authorList>
    </citation>
    <scope>NUCLEOTIDE SEQUENCE [LARGE SCALE GENOMIC DNA]</scope>
    <source>
        <strain evidence="1">21-0</strain>
    </source>
</reference>